<organism evidence="1">
    <name type="scientific">Anguilla anguilla</name>
    <name type="common">European freshwater eel</name>
    <name type="synonym">Muraena anguilla</name>
    <dbReference type="NCBI Taxonomy" id="7936"/>
    <lineage>
        <taxon>Eukaryota</taxon>
        <taxon>Metazoa</taxon>
        <taxon>Chordata</taxon>
        <taxon>Craniata</taxon>
        <taxon>Vertebrata</taxon>
        <taxon>Euteleostomi</taxon>
        <taxon>Actinopterygii</taxon>
        <taxon>Neopterygii</taxon>
        <taxon>Teleostei</taxon>
        <taxon>Anguilliformes</taxon>
        <taxon>Anguillidae</taxon>
        <taxon>Anguilla</taxon>
    </lineage>
</organism>
<dbReference type="EMBL" id="GBXM01007373">
    <property type="protein sequence ID" value="JAI01205.1"/>
    <property type="molecule type" value="Transcribed_RNA"/>
</dbReference>
<protein>
    <submittedName>
        <fullName evidence="1">Uncharacterized protein</fullName>
    </submittedName>
</protein>
<sequence length="62" mass="6993">MQYMILTHQCCQPIRRKENSLRFVKVTCFLVSPTTAAESFHGGTVSLRTCIRVLSFSTLPMG</sequence>
<evidence type="ECO:0000313" key="1">
    <source>
        <dbReference type="EMBL" id="JAI01205.1"/>
    </source>
</evidence>
<proteinExistence type="predicted"/>
<accession>A0A0E9XEX2</accession>
<reference evidence="1" key="2">
    <citation type="journal article" date="2015" name="Fish Shellfish Immunol.">
        <title>Early steps in the European eel (Anguilla anguilla)-Vibrio vulnificus interaction in the gills: Role of the RtxA13 toxin.</title>
        <authorList>
            <person name="Callol A."/>
            <person name="Pajuelo D."/>
            <person name="Ebbesson L."/>
            <person name="Teles M."/>
            <person name="MacKenzie S."/>
            <person name="Amaro C."/>
        </authorList>
    </citation>
    <scope>NUCLEOTIDE SEQUENCE</scope>
</reference>
<dbReference type="AlphaFoldDB" id="A0A0E9XEX2"/>
<name>A0A0E9XEX2_ANGAN</name>
<reference evidence="1" key="1">
    <citation type="submission" date="2014-11" db="EMBL/GenBank/DDBJ databases">
        <authorList>
            <person name="Amaro Gonzalez C."/>
        </authorList>
    </citation>
    <scope>NUCLEOTIDE SEQUENCE</scope>
</reference>